<protein>
    <submittedName>
        <fullName evidence="2">Poly-beta-1,6-N-acetyl-D-glucosamine biosynthesis protein PgaD</fullName>
    </submittedName>
</protein>
<dbReference type="AlphaFoldDB" id="A0A1P8JT43"/>
<keyword evidence="1" id="KW-0812">Transmembrane</keyword>
<evidence type="ECO:0000313" key="2">
    <source>
        <dbReference type="EMBL" id="APW36910.1"/>
    </source>
</evidence>
<feature type="transmembrane region" description="Helical" evidence="1">
    <location>
        <begin position="68"/>
        <end position="89"/>
    </location>
</feature>
<dbReference type="Pfam" id="PF13994">
    <property type="entry name" value="PgaD"/>
    <property type="match status" value="1"/>
</dbReference>
<reference evidence="2 3" key="1">
    <citation type="submission" date="2017-01" db="EMBL/GenBank/DDBJ databases">
        <authorList>
            <person name="Mah S.A."/>
            <person name="Swanson W.J."/>
            <person name="Moy G.W."/>
            <person name="Vacquier V.D."/>
        </authorList>
    </citation>
    <scope>NUCLEOTIDE SEQUENCE [LARGE SCALE GENOMIC DNA]</scope>
    <source>
        <strain evidence="2 3">DCY110</strain>
    </source>
</reference>
<keyword evidence="1" id="KW-0472">Membrane</keyword>
<accession>A0A1P8JT43</accession>
<feature type="transmembrane region" description="Helical" evidence="1">
    <location>
        <begin position="20"/>
        <end position="48"/>
    </location>
</feature>
<dbReference type="GO" id="GO:0043709">
    <property type="term" value="P:cell adhesion involved in single-species biofilm formation"/>
    <property type="evidence" value="ECO:0007669"/>
    <property type="project" value="InterPro"/>
</dbReference>
<dbReference type="KEGG" id="rhy:RD110_06650"/>
<dbReference type="EMBL" id="CP019236">
    <property type="protein sequence ID" value="APW36910.1"/>
    <property type="molecule type" value="Genomic_DNA"/>
</dbReference>
<sequence>MKTPLIIERPDLQAWQQKALFSALTAAFWIAWVFLWLPLVTLGGWLFFGYQFRFHMVELNGYARFLNVLMVYAIVIAVMGGALMLWAVYNHIRFRGVDRRKETPPPTDHEMGDWARHPVEVMAQWREFSVMTVHHDAQGSICRVEPALNLRNIEAATKPTDNRRLLRVV</sequence>
<dbReference type="OrthoDB" id="5782986at2"/>
<dbReference type="NCBIfam" id="TIGR03940">
    <property type="entry name" value="PGA_PgaD"/>
    <property type="match status" value="1"/>
</dbReference>
<gene>
    <name evidence="2" type="ORF">RD110_06650</name>
</gene>
<dbReference type="RefSeq" id="WP_076197844.1">
    <property type="nucleotide sequence ID" value="NZ_CP019236.1"/>
</dbReference>
<dbReference type="InterPro" id="IPR023829">
    <property type="entry name" value="PGA_PgaD"/>
</dbReference>
<keyword evidence="1" id="KW-1133">Transmembrane helix</keyword>
<proteinExistence type="predicted"/>
<organism evidence="2 3">
    <name type="scientific">Rhodoferax koreensis</name>
    <dbReference type="NCBI Taxonomy" id="1842727"/>
    <lineage>
        <taxon>Bacteria</taxon>
        <taxon>Pseudomonadati</taxon>
        <taxon>Pseudomonadota</taxon>
        <taxon>Betaproteobacteria</taxon>
        <taxon>Burkholderiales</taxon>
        <taxon>Comamonadaceae</taxon>
        <taxon>Rhodoferax</taxon>
    </lineage>
</organism>
<name>A0A1P8JT43_9BURK</name>
<keyword evidence="3" id="KW-1185">Reference proteome</keyword>
<dbReference type="Proteomes" id="UP000186609">
    <property type="component" value="Chromosome"/>
</dbReference>
<evidence type="ECO:0000256" key="1">
    <source>
        <dbReference type="SAM" id="Phobius"/>
    </source>
</evidence>
<dbReference type="STRING" id="1842727.RD110_06650"/>
<evidence type="ECO:0000313" key="3">
    <source>
        <dbReference type="Proteomes" id="UP000186609"/>
    </source>
</evidence>